<name>A0A0F6R509_9CAUD</name>
<dbReference type="NCBIfam" id="TIGR02594">
    <property type="entry name" value="TIGR02594 family protein"/>
    <property type="match status" value="1"/>
</dbReference>
<dbReference type="EMBL" id="KP881232">
    <property type="protein sequence ID" value="AKE44752.1"/>
    <property type="molecule type" value="Genomic_DNA"/>
</dbReference>
<keyword evidence="1" id="KW-0929">Antimicrobial</keyword>
<keyword evidence="5" id="KW-1185">Reference proteome</keyword>
<evidence type="ECO:0000313" key="4">
    <source>
        <dbReference type="EMBL" id="AKE44752.1"/>
    </source>
</evidence>
<dbReference type="RefSeq" id="YP_009189506.1">
    <property type="nucleotide sequence ID" value="NC_028676.1"/>
</dbReference>
<dbReference type="GeneID" id="26517804"/>
<dbReference type="KEGG" id="vg:26517804"/>
<evidence type="ECO:0000259" key="2">
    <source>
        <dbReference type="Pfam" id="PF05257"/>
    </source>
</evidence>
<dbReference type="Pfam" id="PF06714">
    <property type="entry name" value="Gp5_OB"/>
    <property type="match status" value="1"/>
</dbReference>
<dbReference type="OrthoDB" id="2186at10239"/>
<reference evidence="4 5" key="1">
    <citation type="journal article" date="2015" name="J. Virol.">
        <title>Sinorhizobium meliloti Phage ?M9 Defines a New Group of T4 Superfamily Phages with Unusual Genomic Features but a Common T=16 Capsid.</title>
        <authorList>
            <person name="Johnson M.C."/>
            <person name="Tatum K.B."/>
            <person name="Lynn J.S."/>
            <person name="Brewer T.E."/>
            <person name="Lu S."/>
            <person name="Washburn B.K."/>
            <person name="Stroupe M.E."/>
            <person name="Jones K.M."/>
        </authorList>
    </citation>
    <scope>NUCLEOTIDE SEQUENCE [LARGE SCALE GENOMIC DNA]</scope>
</reference>
<protein>
    <submittedName>
        <fullName evidence="4">Putative baseplate hub subunit and tail lysozyme</fullName>
    </submittedName>
</protein>
<accession>A0A0F6R509</accession>
<sequence>MKGIIPSSFGENVRWRVGVVEDRNDPQQRGRLRVRIHGVHTDDTTLIPTEALPWAIPIQSISSAALGGVGDSPTGMMEGTMVLVTFLDGNDMQIPAVLGAVGPIEGILGHNGQSTGGTVNEHGINDSYQGTPGNVVFNASEPPWFSIAKSQLGTYEFAGGQHNPEILKYLKTVGISSGDETPWCSAFTAWCMKSSGQSIQGVTGMARSWTTAGCVEKVNSPLKGCIAVFTRPPNPRSGHVAFVDSIQGGRVMCLGGNQSNKVKLSGYSLQSLIGWYWPRGFAKEQYSAVS</sequence>
<evidence type="ECO:0000313" key="5">
    <source>
        <dbReference type="Proteomes" id="UP000033804"/>
    </source>
</evidence>
<dbReference type="Proteomes" id="UP000033804">
    <property type="component" value="Segment"/>
</dbReference>
<dbReference type="Pfam" id="PF05257">
    <property type="entry name" value="CHAP"/>
    <property type="match status" value="1"/>
</dbReference>
<dbReference type="Gene3D" id="3.90.1720.10">
    <property type="entry name" value="endopeptidase domain like (from Nostoc punctiforme)"/>
    <property type="match status" value="1"/>
</dbReference>
<reference evidence="5" key="2">
    <citation type="submission" date="2015-03" db="EMBL/GenBank/DDBJ databases">
        <title>The genome and structure of Sinorhizobium meliloti phage phiM9.</title>
        <authorList>
            <person name="Johnson M.C."/>
            <person name="Tatum K.B."/>
            <person name="Lynn J.S."/>
            <person name="Brewer T.E."/>
            <person name="Washburn B.K."/>
            <person name="Stroupe M.E."/>
            <person name="Jones K.M."/>
        </authorList>
    </citation>
    <scope>NUCLEOTIDE SEQUENCE [LARGE SCALE GENOMIC DNA]</scope>
</reference>
<dbReference type="GO" id="GO:0001897">
    <property type="term" value="P:symbiont-mediated cytolysis of host cell"/>
    <property type="evidence" value="ECO:0007669"/>
    <property type="project" value="UniProtKB-ARBA"/>
</dbReference>
<evidence type="ECO:0000256" key="1">
    <source>
        <dbReference type="ARBA" id="ARBA00022529"/>
    </source>
</evidence>
<gene>
    <name evidence="4" type="ORF">Sm_phiM9_124</name>
</gene>
<dbReference type="Gene3D" id="2.40.50.260">
    <property type="entry name" value="Nucleic acid-binding protein domain"/>
    <property type="match status" value="1"/>
</dbReference>
<dbReference type="SUPFAM" id="SSF69255">
    <property type="entry name" value="gp5 N-terminal domain-like"/>
    <property type="match status" value="1"/>
</dbReference>
<feature type="domain" description="Protein Gp5 N-terminal OB-fold" evidence="3">
    <location>
        <begin position="43"/>
        <end position="103"/>
    </location>
</feature>
<dbReference type="InterPro" id="IPR038765">
    <property type="entry name" value="Papain-like_cys_pep_sf"/>
</dbReference>
<dbReference type="InterPro" id="IPR009590">
    <property type="entry name" value="Gp5_OB_N"/>
</dbReference>
<organism evidence="4 5">
    <name type="scientific">Sinorhizobium phage phiM9</name>
    <dbReference type="NCBI Taxonomy" id="1636182"/>
    <lineage>
        <taxon>Viruses</taxon>
        <taxon>Duplodnaviria</taxon>
        <taxon>Heunggongvirae</taxon>
        <taxon>Uroviricota</taxon>
        <taxon>Caudoviricetes</taxon>
        <taxon>Pootjesviridae</taxon>
        <taxon>Emnonavirus</taxon>
        <taxon>Emnonavirus phiM9</taxon>
    </lineage>
</organism>
<proteinExistence type="predicted"/>
<dbReference type="InterPro" id="IPR007921">
    <property type="entry name" value="CHAP_dom"/>
</dbReference>
<feature type="domain" description="Peptidase C51" evidence="2">
    <location>
        <begin position="178"/>
        <end position="257"/>
    </location>
</feature>
<evidence type="ECO:0000259" key="3">
    <source>
        <dbReference type="Pfam" id="PF06714"/>
    </source>
</evidence>
<dbReference type="InterPro" id="IPR013423">
    <property type="entry name" value="CHP02594"/>
</dbReference>
<dbReference type="SUPFAM" id="SSF54001">
    <property type="entry name" value="Cysteine proteinases"/>
    <property type="match status" value="1"/>
</dbReference>